<dbReference type="OrthoDB" id="639393at2"/>
<protein>
    <recommendedName>
        <fullName evidence="4">Peptidase M1 membrane alanine aminopeptidase domain-containing protein</fullName>
    </recommendedName>
</protein>
<evidence type="ECO:0000313" key="3">
    <source>
        <dbReference type="Proteomes" id="UP000011058"/>
    </source>
</evidence>
<dbReference type="SUPFAM" id="SSF55486">
    <property type="entry name" value="Metalloproteases ('zincins'), catalytic domain"/>
    <property type="match status" value="1"/>
</dbReference>
<keyword evidence="1" id="KW-0732">Signal</keyword>
<evidence type="ECO:0000256" key="1">
    <source>
        <dbReference type="SAM" id="SignalP"/>
    </source>
</evidence>
<name>I0KCJ6_9BACT</name>
<dbReference type="Proteomes" id="UP000011058">
    <property type="component" value="Chromosome"/>
</dbReference>
<dbReference type="PATRIC" id="fig|1166018.3.peg.787"/>
<organism evidence="2 3">
    <name type="scientific">Fibrella aestuarina BUZ 2</name>
    <dbReference type="NCBI Taxonomy" id="1166018"/>
    <lineage>
        <taxon>Bacteria</taxon>
        <taxon>Pseudomonadati</taxon>
        <taxon>Bacteroidota</taxon>
        <taxon>Cytophagia</taxon>
        <taxon>Cytophagales</taxon>
        <taxon>Spirosomataceae</taxon>
        <taxon>Fibrella</taxon>
    </lineage>
</organism>
<sequence>MRLRLHLLLLGCLSGLLAYAQTPHLTGDVYISLKDGLIRADVMVSRLPATTHYTLRLNSGFNVQAFRDSADVTAYTAEKTYDGDNAYESFQYWFPSQDRKSRFLPRQLRVRYVGAFPVHRDSLKRNLRGDWKGNIAFNGKTVRAAEQATWYPVLYDTLQDRLYQNVTFDLTIHCPEAKAIYVNGCPPQYGQTARFRSDIPLPLLLFAGDFDFKKEQSTYLVNTSLSNTQAAVLDSWLTRIKTYYAQQLQKPYGTDITLLASTPTSRRNDWLFVTYPTIASVSPTGFLNTMVDEQKRALTDSANLSFIAHELGHYYFGSVLAPNATLRWAFLEGMTEYLSLQAIRELVGTAAYERQLKQYVGASKGLSPFVALKDVRRPDEVTETYRYQYVPLLLTAMERQLGRDQLWKWLRTILNSQNALTDYAFFRNTLLESGVAAKDVDALEQTYLTTGQALPNLLAQFKSKATQYYYWGFSREVRKPGDTRKPSAFYTSIKTIPLDEAELSKQAQRYFAHVKSNCDPANEMCTSDFNSYETADEAKQAQQRWLKRYGETYTLTARDY</sequence>
<dbReference type="AlphaFoldDB" id="I0KCJ6"/>
<dbReference type="eggNOG" id="COG0308">
    <property type="taxonomic scope" value="Bacteria"/>
</dbReference>
<evidence type="ECO:0000313" key="2">
    <source>
        <dbReference type="EMBL" id="CCH01849.1"/>
    </source>
</evidence>
<dbReference type="Gene3D" id="1.10.390.10">
    <property type="entry name" value="Neutral Protease Domain 2"/>
    <property type="match status" value="1"/>
</dbReference>
<keyword evidence="3" id="KW-1185">Reference proteome</keyword>
<accession>I0KCJ6</accession>
<reference evidence="2 3" key="1">
    <citation type="journal article" date="2012" name="J. Bacteriol.">
        <title>Genome Sequence of Fibrella aestuarina BUZ 2T, a Filamentous Marine Bacterium.</title>
        <authorList>
            <person name="Filippini M."/>
            <person name="Qi W."/>
            <person name="Blom J."/>
            <person name="Goesmann A."/>
            <person name="Smits T.H."/>
            <person name="Bagheri H.C."/>
        </authorList>
    </citation>
    <scope>NUCLEOTIDE SEQUENCE [LARGE SCALE GENOMIC DNA]</scope>
    <source>
        <strain evidence="3">BUZ 2T</strain>
    </source>
</reference>
<evidence type="ECO:0008006" key="4">
    <source>
        <dbReference type="Google" id="ProtNLM"/>
    </source>
</evidence>
<gene>
    <name evidence="2" type="ORF">FAES_3842</name>
</gene>
<dbReference type="STRING" id="1166018.FAES_3842"/>
<dbReference type="RefSeq" id="WP_015332948.1">
    <property type="nucleotide sequence ID" value="NC_020054.1"/>
</dbReference>
<dbReference type="HOGENOM" id="CLU_035606_0_0_10"/>
<feature type="chain" id="PRO_5003631311" description="Peptidase M1 membrane alanine aminopeptidase domain-containing protein" evidence="1">
    <location>
        <begin position="21"/>
        <end position="560"/>
    </location>
</feature>
<dbReference type="InterPro" id="IPR027268">
    <property type="entry name" value="Peptidase_M4/M1_CTD_sf"/>
</dbReference>
<feature type="signal peptide" evidence="1">
    <location>
        <begin position="1"/>
        <end position="20"/>
    </location>
</feature>
<proteinExistence type="predicted"/>
<dbReference type="KEGG" id="fae:FAES_3842"/>
<dbReference type="EMBL" id="HE796683">
    <property type="protein sequence ID" value="CCH01849.1"/>
    <property type="molecule type" value="Genomic_DNA"/>
</dbReference>